<dbReference type="RefSeq" id="WP_257857014.1">
    <property type="nucleotide sequence ID" value="NZ_CP102514.1"/>
</dbReference>
<keyword evidence="2" id="KW-1185">Reference proteome</keyword>
<gene>
    <name evidence="1" type="ORF">NRK68_27095</name>
</gene>
<reference evidence="1" key="1">
    <citation type="submission" date="2022-08" db="EMBL/GenBank/DDBJ databases">
        <authorList>
            <person name="Tian L."/>
        </authorList>
    </citation>
    <scope>NUCLEOTIDE SEQUENCE</scope>
    <source>
        <strain evidence="1">CM253</strain>
    </source>
</reference>
<dbReference type="SUPFAM" id="SSF50494">
    <property type="entry name" value="Trypsin-like serine proteases"/>
    <property type="match status" value="1"/>
</dbReference>
<dbReference type="GeneID" id="95577191"/>
<dbReference type="InterPro" id="IPR043504">
    <property type="entry name" value="Peptidase_S1_PA_chymotrypsin"/>
</dbReference>
<evidence type="ECO:0000313" key="2">
    <source>
        <dbReference type="Proteomes" id="UP001057738"/>
    </source>
</evidence>
<dbReference type="CDD" id="cd21112">
    <property type="entry name" value="alphaLP-like"/>
    <property type="match status" value="1"/>
</dbReference>
<dbReference type="EMBL" id="CP102514">
    <property type="protein sequence ID" value="UUY50571.1"/>
    <property type="molecule type" value="Genomic_DNA"/>
</dbReference>
<dbReference type="InterPro" id="IPR009003">
    <property type="entry name" value="Peptidase_S1_PA"/>
</dbReference>
<protein>
    <submittedName>
        <fullName evidence="1">S1 family peptidase</fullName>
    </submittedName>
</protein>
<proteinExistence type="predicted"/>
<accession>A0ABY5Q2C8</accession>
<evidence type="ECO:0000313" key="1">
    <source>
        <dbReference type="EMBL" id="UUY50571.1"/>
    </source>
</evidence>
<sequence>MAIPATVPAVASPASTSLQNPLLQVDGTDVAESLRLRRELGLESSESKLNAILRDRESLKSSAGARTEPLLNEWGFIGTAAEAAEMKRRDALVSAVEPHVRDFSQQSQFAGHFLDNRRGGRLVVQFADALPAGTAQAALTEAALKSGSSASDVEFRVVEHSTAELTGAMEAVWKWAAEAGGTEIPVVAVEEDVTTNGLKVVLRRGIVQDAVRDALARLGVPSVVTEADGGDEACTSRNACDSPRRGGVGISKSNGLCSIGWVVNRSGVRGALTAGHCWWGTNSGTVASGSATYGSLTGTNALTNGTHADMRFISIPSNSQPWLYQNASNKARVVTGSSLGSVGAVACLFGRNSENARCGTISSTNASHTSNTCSCVVYGQSAASYSSAGGDSGGAVASSSTGNVARGVHSGTFGAKHYSWIGYSSTYNMGTLATG</sequence>
<name>A0ABY5Q2C8_9ACTN</name>
<organism evidence="1 2">
    <name type="scientific">Streptomyces yangpuensis</name>
    <dbReference type="NCBI Taxonomy" id="1648182"/>
    <lineage>
        <taxon>Bacteria</taxon>
        <taxon>Bacillati</taxon>
        <taxon>Actinomycetota</taxon>
        <taxon>Actinomycetes</taxon>
        <taxon>Kitasatosporales</taxon>
        <taxon>Streptomycetaceae</taxon>
        <taxon>Streptomyces</taxon>
    </lineage>
</organism>
<dbReference type="Proteomes" id="UP001057738">
    <property type="component" value="Chromosome"/>
</dbReference>
<dbReference type="Gene3D" id="2.40.10.10">
    <property type="entry name" value="Trypsin-like serine proteases"/>
    <property type="match status" value="2"/>
</dbReference>